<protein>
    <submittedName>
        <fullName evidence="2">Uncharacterized protein</fullName>
    </submittedName>
</protein>
<accession>A0A5C5VIA2</accession>
<keyword evidence="1" id="KW-1133">Transmembrane helix</keyword>
<reference evidence="2 3" key="1">
    <citation type="submission" date="2019-02" db="EMBL/GenBank/DDBJ databases">
        <title>Deep-cultivation of Planctomycetes and their phenomic and genomic characterization uncovers novel biology.</title>
        <authorList>
            <person name="Wiegand S."/>
            <person name="Jogler M."/>
            <person name="Boedeker C."/>
            <person name="Pinto D."/>
            <person name="Vollmers J."/>
            <person name="Rivas-Marin E."/>
            <person name="Kohn T."/>
            <person name="Peeters S.H."/>
            <person name="Heuer A."/>
            <person name="Rast P."/>
            <person name="Oberbeckmann S."/>
            <person name="Bunk B."/>
            <person name="Jeske O."/>
            <person name="Meyerdierks A."/>
            <person name="Storesund J.E."/>
            <person name="Kallscheuer N."/>
            <person name="Luecker S."/>
            <person name="Lage O.M."/>
            <person name="Pohl T."/>
            <person name="Merkel B.J."/>
            <person name="Hornburger P."/>
            <person name="Mueller R.-W."/>
            <person name="Bruemmer F."/>
            <person name="Labrenz M."/>
            <person name="Spormann A.M."/>
            <person name="Op Den Camp H."/>
            <person name="Overmann J."/>
            <person name="Amann R."/>
            <person name="Jetten M.S.M."/>
            <person name="Mascher T."/>
            <person name="Medema M.H."/>
            <person name="Devos D.P."/>
            <person name="Kaster A.-K."/>
            <person name="Ovreas L."/>
            <person name="Rohde M."/>
            <person name="Galperin M.Y."/>
            <person name="Jogler C."/>
        </authorList>
    </citation>
    <scope>NUCLEOTIDE SEQUENCE [LARGE SCALE GENOMIC DNA]</scope>
    <source>
        <strain evidence="2 3">KOR34</strain>
    </source>
</reference>
<gene>
    <name evidence="2" type="ORF">KOR34_27160</name>
</gene>
<evidence type="ECO:0000256" key="1">
    <source>
        <dbReference type="SAM" id="Phobius"/>
    </source>
</evidence>
<keyword evidence="3" id="KW-1185">Reference proteome</keyword>
<keyword evidence="1" id="KW-0472">Membrane</keyword>
<proteinExistence type="predicted"/>
<comment type="caution">
    <text evidence="2">The sequence shown here is derived from an EMBL/GenBank/DDBJ whole genome shotgun (WGS) entry which is preliminary data.</text>
</comment>
<feature type="transmembrane region" description="Helical" evidence="1">
    <location>
        <begin position="38"/>
        <end position="55"/>
    </location>
</feature>
<dbReference type="RefSeq" id="WP_146565064.1">
    <property type="nucleotide sequence ID" value="NZ_SIHJ01000001.1"/>
</dbReference>
<dbReference type="Proteomes" id="UP000316714">
    <property type="component" value="Unassembled WGS sequence"/>
</dbReference>
<dbReference type="EMBL" id="SIHJ01000001">
    <property type="protein sequence ID" value="TWT37753.1"/>
    <property type="molecule type" value="Genomic_DNA"/>
</dbReference>
<keyword evidence="1" id="KW-0812">Transmembrane</keyword>
<evidence type="ECO:0000313" key="3">
    <source>
        <dbReference type="Proteomes" id="UP000316714"/>
    </source>
</evidence>
<dbReference type="AlphaFoldDB" id="A0A5C5VIA2"/>
<evidence type="ECO:0000313" key="2">
    <source>
        <dbReference type="EMBL" id="TWT37753.1"/>
    </source>
</evidence>
<organism evidence="2 3">
    <name type="scientific">Posidoniimonas corsicana</name>
    <dbReference type="NCBI Taxonomy" id="1938618"/>
    <lineage>
        <taxon>Bacteria</taxon>
        <taxon>Pseudomonadati</taxon>
        <taxon>Planctomycetota</taxon>
        <taxon>Planctomycetia</taxon>
        <taxon>Pirellulales</taxon>
        <taxon>Lacipirellulaceae</taxon>
        <taxon>Posidoniimonas</taxon>
    </lineage>
</organism>
<name>A0A5C5VIA2_9BACT</name>
<sequence length="72" mass="8120">MLTKLALFAFTLLVCYGLALLGFHEAGVEPPGLLEQPWFWGIVLVAALIPSRWWLWHDLNPFDDFGDFGGDD</sequence>